<dbReference type="AlphaFoldDB" id="A0A4C1WXH4"/>
<name>A0A4C1WXH4_EUMVA</name>
<dbReference type="Gene3D" id="3.30.70.330">
    <property type="match status" value="1"/>
</dbReference>
<evidence type="ECO:0000313" key="1">
    <source>
        <dbReference type="EMBL" id="GBP55603.1"/>
    </source>
</evidence>
<reference evidence="1 2" key="1">
    <citation type="journal article" date="2019" name="Commun. Biol.">
        <title>The bagworm genome reveals a unique fibroin gene that provides high tensile strength.</title>
        <authorList>
            <person name="Kono N."/>
            <person name="Nakamura H."/>
            <person name="Ohtoshi R."/>
            <person name="Tomita M."/>
            <person name="Numata K."/>
            <person name="Arakawa K."/>
        </authorList>
    </citation>
    <scope>NUCLEOTIDE SEQUENCE [LARGE SCALE GENOMIC DNA]</scope>
</reference>
<accession>A0A4C1WXH4</accession>
<comment type="caution">
    <text evidence="1">The sequence shown here is derived from an EMBL/GenBank/DDBJ whole genome shotgun (WGS) entry which is preliminary data.</text>
</comment>
<gene>
    <name evidence="1" type="primary">TIA1</name>
    <name evidence="1" type="ORF">EVAR_35838_1</name>
</gene>
<evidence type="ECO:0000313" key="2">
    <source>
        <dbReference type="Proteomes" id="UP000299102"/>
    </source>
</evidence>
<dbReference type="EMBL" id="BGZK01000673">
    <property type="protein sequence ID" value="GBP55603.1"/>
    <property type="molecule type" value="Genomic_DNA"/>
</dbReference>
<dbReference type="Proteomes" id="UP000299102">
    <property type="component" value="Unassembled WGS sequence"/>
</dbReference>
<dbReference type="InterPro" id="IPR012677">
    <property type="entry name" value="Nucleotide-bd_a/b_plait_sf"/>
</dbReference>
<dbReference type="SUPFAM" id="SSF54928">
    <property type="entry name" value="RNA-binding domain, RBD"/>
    <property type="match status" value="1"/>
</dbReference>
<dbReference type="InterPro" id="IPR035979">
    <property type="entry name" value="RBD_domain_sf"/>
</dbReference>
<dbReference type="GO" id="GO:0003676">
    <property type="term" value="F:nucleic acid binding"/>
    <property type="evidence" value="ECO:0007669"/>
    <property type="project" value="InterPro"/>
</dbReference>
<protein>
    <submittedName>
        <fullName evidence="1">Nucleolysin TIA-1 isoform p40</fullName>
    </submittedName>
</protein>
<sequence length="92" mass="10164">MLDQFFSYSLCSSILTDAPPITFITQASTSPPFSQKSPATTAYAAYARLFVFRVLTCTPFVADHYHIFVGDLSPEIETQSLRDAFAPFGEIS</sequence>
<keyword evidence="2" id="KW-1185">Reference proteome</keyword>
<dbReference type="OrthoDB" id="439808at2759"/>
<proteinExistence type="predicted"/>
<dbReference type="STRING" id="151549.A0A4C1WXH4"/>
<organism evidence="1 2">
    <name type="scientific">Eumeta variegata</name>
    <name type="common">Bagworm moth</name>
    <name type="synonym">Eumeta japonica</name>
    <dbReference type="NCBI Taxonomy" id="151549"/>
    <lineage>
        <taxon>Eukaryota</taxon>
        <taxon>Metazoa</taxon>
        <taxon>Ecdysozoa</taxon>
        <taxon>Arthropoda</taxon>
        <taxon>Hexapoda</taxon>
        <taxon>Insecta</taxon>
        <taxon>Pterygota</taxon>
        <taxon>Neoptera</taxon>
        <taxon>Endopterygota</taxon>
        <taxon>Lepidoptera</taxon>
        <taxon>Glossata</taxon>
        <taxon>Ditrysia</taxon>
        <taxon>Tineoidea</taxon>
        <taxon>Psychidae</taxon>
        <taxon>Oiketicinae</taxon>
        <taxon>Eumeta</taxon>
    </lineage>
</organism>